<dbReference type="Pfam" id="PF02469">
    <property type="entry name" value="Fasciclin"/>
    <property type="match status" value="2"/>
</dbReference>
<dbReference type="PANTHER" id="PTHR10900">
    <property type="entry name" value="PERIOSTIN-RELATED"/>
    <property type="match status" value="1"/>
</dbReference>
<evidence type="ECO:0000256" key="1">
    <source>
        <dbReference type="SAM" id="SignalP"/>
    </source>
</evidence>
<feature type="chain" id="PRO_5039943399" evidence="1">
    <location>
        <begin position="33"/>
        <end position="376"/>
    </location>
</feature>
<keyword evidence="4" id="KW-1185">Reference proteome</keyword>
<evidence type="ECO:0000313" key="3">
    <source>
        <dbReference type="EMBL" id="KAG7355305.1"/>
    </source>
</evidence>
<name>A0A9K3L5N7_9STRA</name>
<dbReference type="Proteomes" id="UP000693970">
    <property type="component" value="Unassembled WGS sequence"/>
</dbReference>
<feature type="domain" description="FAS1" evidence="2">
    <location>
        <begin position="43"/>
        <end position="186"/>
    </location>
</feature>
<dbReference type="PROSITE" id="PS50213">
    <property type="entry name" value="FAS1"/>
    <property type="match status" value="2"/>
</dbReference>
<dbReference type="FunFam" id="2.30.180.10:FF:000032">
    <property type="entry name" value="Fasciclin domain-containing protein, putative"/>
    <property type="match status" value="1"/>
</dbReference>
<dbReference type="InterPro" id="IPR050904">
    <property type="entry name" value="Adhesion/Biosynth-related"/>
</dbReference>
<dbReference type="PROSITE" id="PS51257">
    <property type="entry name" value="PROKAR_LIPOPROTEIN"/>
    <property type="match status" value="1"/>
</dbReference>
<gene>
    <name evidence="3" type="ORF">IV203_004661</name>
</gene>
<organism evidence="3 4">
    <name type="scientific">Nitzschia inconspicua</name>
    <dbReference type="NCBI Taxonomy" id="303405"/>
    <lineage>
        <taxon>Eukaryota</taxon>
        <taxon>Sar</taxon>
        <taxon>Stramenopiles</taxon>
        <taxon>Ochrophyta</taxon>
        <taxon>Bacillariophyta</taxon>
        <taxon>Bacillariophyceae</taxon>
        <taxon>Bacillariophycidae</taxon>
        <taxon>Bacillariales</taxon>
        <taxon>Bacillariaceae</taxon>
        <taxon>Nitzschia</taxon>
    </lineage>
</organism>
<evidence type="ECO:0000313" key="4">
    <source>
        <dbReference type="Proteomes" id="UP000693970"/>
    </source>
</evidence>
<dbReference type="InterPro" id="IPR000782">
    <property type="entry name" value="FAS1_domain"/>
</dbReference>
<accession>A0A9K3L5N7</accession>
<dbReference type="PANTHER" id="PTHR10900:SF77">
    <property type="entry name" value="FI19380P1"/>
    <property type="match status" value="1"/>
</dbReference>
<dbReference type="GO" id="GO:0005615">
    <property type="term" value="C:extracellular space"/>
    <property type="evidence" value="ECO:0007669"/>
    <property type="project" value="TreeGrafter"/>
</dbReference>
<dbReference type="AlphaFoldDB" id="A0A9K3L5N7"/>
<proteinExistence type="predicted"/>
<dbReference type="OrthoDB" id="46794at2759"/>
<reference evidence="3" key="2">
    <citation type="submission" date="2021-04" db="EMBL/GenBank/DDBJ databases">
        <authorList>
            <person name="Podell S."/>
        </authorList>
    </citation>
    <scope>NUCLEOTIDE SEQUENCE</scope>
    <source>
        <strain evidence="3">Hildebrandi</strain>
    </source>
</reference>
<comment type="caution">
    <text evidence="3">The sequence shown here is derived from an EMBL/GenBank/DDBJ whole genome shotgun (WGS) entry which is preliminary data.</text>
</comment>
<dbReference type="SMART" id="SM00554">
    <property type="entry name" value="FAS1"/>
    <property type="match status" value="2"/>
</dbReference>
<feature type="signal peptide" evidence="1">
    <location>
        <begin position="1"/>
        <end position="32"/>
    </location>
</feature>
<protein>
    <submittedName>
        <fullName evidence="3">Secreted/surface protein with fasciclin-like repeat domain</fullName>
    </submittedName>
</protein>
<evidence type="ECO:0000259" key="2">
    <source>
        <dbReference type="PROSITE" id="PS50213"/>
    </source>
</evidence>
<reference evidence="3" key="1">
    <citation type="journal article" date="2021" name="Sci. Rep.">
        <title>Diploid genomic architecture of Nitzschia inconspicua, an elite biomass production diatom.</title>
        <authorList>
            <person name="Oliver A."/>
            <person name="Podell S."/>
            <person name="Pinowska A."/>
            <person name="Traller J.C."/>
            <person name="Smith S.R."/>
            <person name="McClure R."/>
            <person name="Beliaev A."/>
            <person name="Bohutskyi P."/>
            <person name="Hill E.A."/>
            <person name="Rabines A."/>
            <person name="Zheng H."/>
            <person name="Allen L.Z."/>
            <person name="Kuo A."/>
            <person name="Grigoriev I.V."/>
            <person name="Allen A.E."/>
            <person name="Hazlebeck D."/>
            <person name="Allen E.E."/>
        </authorList>
    </citation>
    <scope>NUCLEOTIDE SEQUENCE</scope>
    <source>
        <strain evidence="3">Hildebrandi</strain>
    </source>
</reference>
<feature type="domain" description="FAS1" evidence="2">
    <location>
        <begin position="232"/>
        <end position="369"/>
    </location>
</feature>
<keyword evidence="1" id="KW-0732">Signal</keyword>
<sequence length="376" mass="39101">MKLSSLASPSSFLLFGSCLALWSSYVTLPVAADEEISLISACEPTIADIACNTTGFATLCDLLEITDLASVLAGEGPFTVFAPLDSAFDLLDPALVATLVDDTDLLTEVLLYHVTAQSLPAEDLRCSAPDNLVEMVAGGNSRTLCQNNNETFFQKGAANPRDDMPEIIDTDIEACNGIIHVIDKVMLPNSVADLIETPNSTSVPATAAPSVADAMTEPPVAAPTAVSAPTTCETIADIACGLDDFSTLCSLVVQFDLAGALSAGNWTVFAPTNAAFEAIASVLPELSEETITDVLLFHVVADAALFSDDLECSVLVEMANGKSSRTKCDADSVPQFQSGGDNSDGAEPELLEVDIPACNGVIHVVSNVLLPAGTLP</sequence>
<dbReference type="EMBL" id="JAGRRH010000016">
    <property type="protein sequence ID" value="KAG7355305.1"/>
    <property type="molecule type" value="Genomic_DNA"/>
</dbReference>